<keyword evidence="2" id="KW-0732">Signal</keyword>
<proteinExistence type="predicted"/>
<dbReference type="Proteomes" id="UP000492821">
    <property type="component" value="Unassembled WGS sequence"/>
</dbReference>
<feature type="chain" id="PRO_5028814800" evidence="2">
    <location>
        <begin position="20"/>
        <end position="118"/>
    </location>
</feature>
<dbReference type="SUPFAM" id="SSF47862">
    <property type="entry name" value="Saposin"/>
    <property type="match status" value="1"/>
</dbReference>
<accession>A0A7E4UR96</accession>
<dbReference type="InterPro" id="IPR008139">
    <property type="entry name" value="SaposinB_dom"/>
</dbReference>
<dbReference type="WBParaSite" id="Pan_g11541.t1">
    <property type="protein sequence ID" value="Pan_g11541.t1"/>
    <property type="gene ID" value="Pan_g11541"/>
</dbReference>
<evidence type="ECO:0000313" key="4">
    <source>
        <dbReference type="Proteomes" id="UP000492821"/>
    </source>
</evidence>
<evidence type="ECO:0000259" key="3">
    <source>
        <dbReference type="PROSITE" id="PS50015"/>
    </source>
</evidence>
<dbReference type="AlphaFoldDB" id="A0A7E4UR96"/>
<name>A0A7E4UR96_PANRE</name>
<reference evidence="5" key="2">
    <citation type="submission" date="2020-10" db="UniProtKB">
        <authorList>
            <consortium name="WormBaseParasite"/>
        </authorList>
    </citation>
    <scope>IDENTIFICATION</scope>
</reference>
<dbReference type="PROSITE" id="PS50015">
    <property type="entry name" value="SAP_B"/>
    <property type="match status" value="1"/>
</dbReference>
<sequence length="118" mass="13157">MKLFLGVCFAVLCFFFVTALPSVYEPATITNKILDASANCTACETIYNTVLKSVKPDYLATENAAKSYLFGECNYFRQIGAPFWPFCFELYTNHFQEAWDDLKANVTTPVACAGFGLC</sequence>
<reference evidence="4" key="1">
    <citation type="journal article" date="2013" name="Genetics">
        <title>The draft genome and transcriptome of Panagrellus redivivus are shaped by the harsh demands of a free-living lifestyle.</title>
        <authorList>
            <person name="Srinivasan J."/>
            <person name="Dillman A.R."/>
            <person name="Macchietto M.G."/>
            <person name="Heikkinen L."/>
            <person name="Lakso M."/>
            <person name="Fracchia K.M."/>
            <person name="Antoshechkin I."/>
            <person name="Mortazavi A."/>
            <person name="Wong G."/>
            <person name="Sternberg P.W."/>
        </authorList>
    </citation>
    <scope>NUCLEOTIDE SEQUENCE [LARGE SCALE GENOMIC DNA]</scope>
    <source>
        <strain evidence="4">MT8872</strain>
    </source>
</reference>
<feature type="signal peptide" evidence="2">
    <location>
        <begin position="1"/>
        <end position="19"/>
    </location>
</feature>
<feature type="domain" description="Saposin B-type" evidence="3">
    <location>
        <begin position="36"/>
        <end position="118"/>
    </location>
</feature>
<evidence type="ECO:0000256" key="2">
    <source>
        <dbReference type="SAM" id="SignalP"/>
    </source>
</evidence>
<dbReference type="Gene3D" id="1.10.225.10">
    <property type="entry name" value="Saposin-like"/>
    <property type="match status" value="1"/>
</dbReference>
<keyword evidence="4" id="KW-1185">Reference proteome</keyword>
<dbReference type="InterPro" id="IPR011001">
    <property type="entry name" value="Saposin-like"/>
</dbReference>
<evidence type="ECO:0000313" key="5">
    <source>
        <dbReference type="WBParaSite" id="Pan_g11541.t1"/>
    </source>
</evidence>
<protein>
    <submittedName>
        <fullName evidence="5">Saposin B-type domain-containing protein</fullName>
    </submittedName>
</protein>
<evidence type="ECO:0000256" key="1">
    <source>
        <dbReference type="ARBA" id="ARBA00023157"/>
    </source>
</evidence>
<organism evidence="4 5">
    <name type="scientific">Panagrellus redivivus</name>
    <name type="common">Microworm</name>
    <dbReference type="NCBI Taxonomy" id="6233"/>
    <lineage>
        <taxon>Eukaryota</taxon>
        <taxon>Metazoa</taxon>
        <taxon>Ecdysozoa</taxon>
        <taxon>Nematoda</taxon>
        <taxon>Chromadorea</taxon>
        <taxon>Rhabditida</taxon>
        <taxon>Tylenchina</taxon>
        <taxon>Panagrolaimomorpha</taxon>
        <taxon>Panagrolaimoidea</taxon>
        <taxon>Panagrolaimidae</taxon>
        <taxon>Panagrellus</taxon>
    </lineage>
</organism>
<keyword evidence="1" id="KW-1015">Disulfide bond</keyword>